<dbReference type="KEGG" id="dzi:111294898"/>
<feature type="region of interest" description="Disordered" evidence="1">
    <location>
        <begin position="73"/>
        <end position="104"/>
    </location>
</feature>
<dbReference type="GeneID" id="111294898"/>
<dbReference type="RefSeq" id="XP_022743943.1">
    <property type="nucleotide sequence ID" value="XM_022888208.1"/>
</dbReference>
<dbReference type="OrthoDB" id="671172at2759"/>
<proteinExistence type="predicted"/>
<keyword evidence="2" id="KW-0472">Membrane</keyword>
<evidence type="ECO:0000256" key="2">
    <source>
        <dbReference type="SAM" id="Phobius"/>
    </source>
</evidence>
<protein>
    <submittedName>
        <fullName evidence="4">Probable F-box protein At2g36090</fullName>
    </submittedName>
</protein>
<organism evidence="3 4">
    <name type="scientific">Durio zibethinus</name>
    <name type="common">Durian</name>
    <dbReference type="NCBI Taxonomy" id="66656"/>
    <lineage>
        <taxon>Eukaryota</taxon>
        <taxon>Viridiplantae</taxon>
        <taxon>Streptophyta</taxon>
        <taxon>Embryophyta</taxon>
        <taxon>Tracheophyta</taxon>
        <taxon>Spermatophyta</taxon>
        <taxon>Magnoliopsida</taxon>
        <taxon>eudicotyledons</taxon>
        <taxon>Gunneridae</taxon>
        <taxon>Pentapetalae</taxon>
        <taxon>rosids</taxon>
        <taxon>malvids</taxon>
        <taxon>Malvales</taxon>
        <taxon>Malvaceae</taxon>
        <taxon>Helicteroideae</taxon>
        <taxon>Durio</taxon>
    </lineage>
</organism>
<dbReference type="Gene3D" id="1.20.1280.50">
    <property type="match status" value="1"/>
</dbReference>
<dbReference type="InterPro" id="IPR036047">
    <property type="entry name" value="F-box-like_dom_sf"/>
</dbReference>
<dbReference type="PANTHER" id="PTHR33736">
    <property type="entry name" value="F-BOX PROTEIN-RELATED"/>
    <property type="match status" value="1"/>
</dbReference>
<reference evidence="4" key="1">
    <citation type="submission" date="2025-08" db="UniProtKB">
        <authorList>
            <consortium name="RefSeq"/>
        </authorList>
    </citation>
    <scope>IDENTIFICATION</scope>
    <source>
        <tissue evidence="4">Fruit stalk</tissue>
    </source>
</reference>
<evidence type="ECO:0000256" key="1">
    <source>
        <dbReference type="SAM" id="MobiDB-lite"/>
    </source>
</evidence>
<evidence type="ECO:0000313" key="4">
    <source>
        <dbReference type="RefSeq" id="XP_022743943.1"/>
    </source>
</evidence>
<evidence type="ECO:0000313" key="3">
    <source>
        <dbReference type="Proteomes" id="UP000515121"/>
    </source>
</evidence>
<keyword evidence="2" id="KW-0812">Transmembrane</keyword>
<dbReference type="InterPro" id="IPR045283">
    <property type="entry name" value="AT3G44326-like"/>
</dbReference>
<keyword evidence="2" id="KW-1133">Transmembrane helix</keyword>
<keyword evidence="3" id="KW-1185">Reference proteome</keyword>
<sequence length="439" mass="48798">MDKRILSVAYNLFLSKYTISGNLFFELQLVAILNTTVPSRASPKQFPNPKVPSGVGASTGCFHLHHSKHIEKPAAFKTHTKKKKNTNTVARSSTSPREPSACSPDMNTVDQDIAAAISTIHPDIIETHILTRLDGPTLASASCSSTQLRALASHENLWTNICHSMWPSTTSPRVFHVISNFPNGSSSFFSDAFPLAMEPVSFGNSSENPNLPSELISAVDIYYKKELIFSKVVETETVTAWFKCSPFRVDLLGPKEAFSTRIPHPDTEDTCRDLEEGMELSWIVIDPIGKRAMNLSSQRPVTIQWHWLSGDVQVKFASVVTGGRSGAATELVQCGVVVTCGGSARGEMHVREVSLQVEDMDGMYLKGRDSLVILKRGLEGKRGKVKKKEEERKKEFLEFLERKRERKEKKIMREGILDMLCVAFGVMAFASSVLFFLLR</sequence>
<feature type="transmembrane region" description="Helical" evidence="2">
    <location>
        <begin position="416"/>
        <end position="438"/>
    </location>
</feature>
<accession>A0A6P5YTS5</accession>
<dbReference type="PANTHER" id="PTHR33736:SF13">
    <property type="entry name" value="OS11G0155100 PROTEIN"/>
    <property type="match status" value="1"/>
</dbReference>
<gene>
    <name evidence="4" type="primary">LOC111294898</name>
</gene>
<dbReference type="Proteomes" id="UP000515121">
    <property type="component" value="Unplaced"/>
</dbReference>
<dbReference type="SUPFAM" id="SSF81383">
    <property type="entry name" value="F-box domain"/>
    <property type="match status" value="1"/>
</dbReference>
<name>A0A6P5YTS5_DURZI</name>
<dbReference type="AlphaFoldDB" id="A0A6P5YTS5"/>